<keyword evidence="3" id="KW-1185">Reference proteome</keyword>
<accession>A0A8X6YLB0</accession>
<dbReference type="Proteomes" id="UP000886998">
    <property type="component" value="Unassembled WGS sequence"/>
</dbReference>
<feature type="non-terminal residue" evidence="2">
    <location>
        <position position="64"/>
    </location>
</feature>
<evidence type="ECO:0000313" key="3">
    <source>
        <dbReference type="Proteomes" id="UP000886998"/>
    </source>
</evidence>
<evidence type="ECO:0000313" key="2">
    <source>
        <dbReference type="EMBL" id="GFY71669.1"/>
    </source>
</evidence>
<feature type="region of interest" description="Disordered" evidence="1">
    <location>
        <begin position="1"/>
        <end position="27"/>
    </location>
</feature>
<dbReference type="AlphaFoldDB" id="A0A8X6YLB0"/>
<dbReference type="EMBL" id="BMAV01019020">
    <property type="protein sequence ID" value="GFY71669.1"/>
    <property type="molecule type" value="Genomic_DNA"/>
</dbReference>
<name>A0A8X6YLB0_9ARAC</name>
<protein>
    <submittedName>
        <fullName evidence="2">Uncharacterized protein</fullName>
    </submittedName>
</protein>
<dbReference type="OrthoDB" id="6473371at2759"/>
<sequence>MENKNKHENSQPELKVELTKPDKKEDLEETKELTIEVIGKVRVIEETTPETMENPPVISDRNEI</sequence>
<reference evidence="2" key="1">
    <citation type="submission" date="2020-08" db="EMBL/GenBank/DDBJ databases">
        <title>Multicomponent nature underlies the extraordinary mechanical properties of spider dragline silk.</title>
        <authorList>
            <person name="Kono N."/>
            <person name="Nakamura H."/>
            <person name="Mori M."/>
            <person name="Yoshida Y."/>
            <person name="Ohtoshi R."/>
            <person name="Malay A.D."/>
            <person name="Moran D.A.P."/>
            <person name="Tomita M."/>
            <person name="Numata K."/>
            <person name="Arakawa K."/>
        </authorList>
    </citation>
    <scope>NUCLEOTIDE SEQUENCE</scope>
</reference>
<proteinExistence type="predicted"/>
<comment type="caution">
    <text evidence="2">The sequence shown here is derived from an EMBL/GenBank/DDBJ whole genome shotgun (WGS) entry which is preliminary data.</text>
</comment>
<gene>
    <name evidence="2" type="ORF">TNIN_277481</name>
</gene>
<evidence type="ECO:0000256" key="1">
    <source>
        <dbReference type="SAM" id="MobiDB-lite"/>
    </source>
</evidence>
<organism evidence="2 3">
    <name type="scientific">Trichonephila inaurata madagascariensis</name>
    <dbReference type="NCBI Taxonomy" id="2747483"/>
    <lineage>
        <taxon>Eukaryota</taxon>
        <taxon>Metazoa</taxon>
        <taxon>Ecdysozoa</taxon>
        <taxon>Arthropoda</taxon>
        <taxon>Chelicerata</taxon>
        <taxon>Arachnida</taxon>
        <taxon>Araneae</taxon>
        <taxon>Araneomorphae</taxon>
        <taxon>Entelegynae</taxon>
        <taxon>Araneoidea</taxon>
        <taxon>Nephilidae</taxon>
        <taxon>Trichonephila</taxon>
        <taxon>Trichonephila inaurata</taxon>
    </lineage>
</organism>